<proteinExistence type="predicted"/>
<gene>
    <name evidence="1" type="ORF">AFUS01_LOCUS16203</name>
</gene>
<feature type="non-terminal residue" evidence="1">
    <location>
        <position position="272"/>
    </location>
</feature>
<dbReference type="OrthoDB" id="413313at2759"/>
<dbReference type="InterPro" id="IPR004245">
    <property type="entry name" value="DUF229"/>
</dbReference>
<sequence length="272" mass="30598">SSKFSNELPSIEIVKELWVGNDLTGASADDGLVENPNLPGVACQHPTLSLSNPDINKFFEEVPPLECDKDDKDWIVSHKSIAQVTPLAKILHGPVKCQFTELLRKDEYNTVTGRTTSIEQDEKYIFTNTDYAEVTCSGKEGKTWKSYVAAPRTNLQVRKKKPNPSTQHPPLNVLIWGQDSISRLMFIRKLPKTWKYITEELHPIVLKGYNIVGDGTPQALTPILTGKTELELPEARAEMGDKANFVDVYPFIWNEYKDSGYLTGFLEDQPTT</sequence>
<evidence type="ECO:0000313" key="1">
    <source>
        <dbReference type="EMBL" id="CAG7727356.1"/>
    </source>
</evidence>
<comment type="caution">
    <text evidence="1">The sequence shown here is derived from an EMBL/GenBank/DDBJ whole genome shotgun (WGS) entry which is preliminary data.</text>
</comment>
<protein>
    <submittedName>
        <fullName evidence="1">Uncharacterized protein</fullName>
    </submittedName>
</protein>
<reference evidence="1" key="1">
    <citation type="submission" date="2021-06" db="EMBL/GenBank/DDBJ databases">
        <authorList>
            <person name="Hodson N. C."/>
            <person name="Mongue J. A."/>
            <person name="Jaron S. K."/>
        </authorList>
    </citation>
    <scope>NUCLEOTIDE SEQUENCE</scope>
</reference>
<organism evidence="1 2">
    <name type="scientific">Allacma fusca</name>
    <dbReference type="NCBI Taxonomy" id="39272"/>
    <lineage>
        <taxon>Eukaryota</taxon>
        <taxon>Metazoa</taxon>
        <taxon>Ecdysozoa</taxon>
        <taxon>Arthropoda</taxon>
        <taxon>Hexapoda</taxon>
        <taxon>Collembola</taxon>
        <taxon>Symphypleona</taxon>
        <taxon>Sminthuridae</taxon>
        <taxon>Allacma</taxon>
    </lineage>
</organism>
<accession>A0A8J2P7V9</accession>
<dbReference type="AlphaFoldDB" id="A0A8J2P7V9"/>
<dbReference type="Pfam" id="PF02995">
    <property type="entry name" value="DUF229"/>
    <property type="match status" value="1"/>
</dbReference>
<dbReference type="GO" id="GO:0005615">
    <property type="term" value="C:extracellular space"/>
    <property type="evidence" value="ECO:0007669"/>
    <property type="project" value="TreeGrafter"/>
</dbReference>
<evidence type="ECO:0000313" key="2">
    <source>
        <dbReference type="Proteomes" id="UP000708208"/>
    </source>
</evidence>
<feature type="non-terminal residue" evidence="1">
    <location>
        <position position="1"/>
    </location>
</feature>
<dbReference type="EMBL" id="CAJVCH010147518">
    <property type="protein sequence ID" value="CAG7727356.1"/>
    <property type="molecule type" value="Genomic_DNA"/>
</dbReference>
<keyword evidence="2" id="KW-1185">Reference proteome</keyword>
<name>A0A8J2P7V9_9HEXA</name>
<dbReference type="PANTHER" id="PTHR10974:SF73">
    <property type="entry name" value="FI21235P1"/>
    <property type="match status" value="1"/>
</dbReference>
<dbReference type="Proteomes" id="UP000708208">
    <property type="component" value="Unassembled WGS sequence"/>
</dbReference>
<dbReference type="PANTHER" id="PTHR10974">
    <property type="entry name" value="FI08016P-RELATED"/>
    <property type="match status" value="1"/>
</dbReference>